<reference evidence="3" key="1">
    <citation type="journal article" date="2012" name="Science">
        <title>The Paleozoic origin of enzymatic lignin decomposition reconstructed from 31 fungal genomes.</title>
        <authorList>
            <person name="Floudas D."/>
            <person name="Binder M."/>
            <person name="Riley R."/>
            <person name="Barry K."/>
            <person name="Blanchette R.A."/>
            <person name="Henrissat B."/>
            <person name="Martinez A.T."/>
            <person name="Otillar R."/>
            <person name="Spatafora J.W."/>
            <person name="Yadav J.S."/>
            <person name="Aerts A."/>
            <person name="Benoit I."/>
            <person name="Boyd A."/>
            <person name="Carlson A."/>
            <person name="Copeland A."/>
            <person name="Coutinho P.M."/>
            <person name="de Vries R.P."/>
            <person name="Ferreira P."/>
            <person name="Findley K."/>
            <person name="Foster B."/>
            <person name="Gaskell J."/>
            <person name="Glotzer D."/>
            <person name="Gorecki P."/>
            <person name="Heitman J."/>
            <person name="Hesse C."/>
            <person name="Hori C."/>
            <person name="Igarashi K."/>
            <person name="Jurgens J.A."/>
            <person name="Kallen N."/>
            <person name="Kersten P."/>
            <person name="Kohler A."/>
            <person name="Kuees U."/>
            <person name="Kumar T.K.A."/>
            <person name="Kuo A."/>
            <person name="LaButti K."/>
            <person name="Larrondo L.F."/>
            <person name="Lindquist E."/>
            <person name="Ling A."/>
            <person name="Lombard V."/>
            <person name="Lucas S."/>
            <person name="Lundell T."/>
            <person name="Martin R."/>
            <person name="McLaughlin D.J."/>
            <person name="Morgenstern I."/>
            <person name="Morin E."/>
            <person name="Murat C."/>
            <person name="Nagy L.G."/>
            <person name="Nolan M."/>
            <person name="Ohm R.A."/>
            <person name="Patyshakuliyeva A."/>
            <person name="Rokas A."/>
            <person name="Ruiz-Duenas F.J."/>
            <person name="Sabat G."/>
            <person name="Salamov A."/>
            <person name="Samejima M."/>
            <person name="Schmutz J."/>
            <person name="Slot J.C."/>
            <person name="St John F."/>
            <person name="Stenlid J."/>
            <person name="Sun H."/>
            <person name="Sun S."/>
            <person name="Syed K."/>
            <person name="Tsang A."/>
            <person name="Wiebenga A."/>
            <person name="Young D."/>
            <person name="Pisabarro A."/>
            <person name="Eastwood D.C."/>
            <person name="Martin F."/>
            <person name="Cullen D."/>
            <person name="Grigoriev I.V."/>
            <person name="Hibbett D.S."/>
        </authorList>
    </citation>
    <scope>NUCLEOTIDE SEQUENCE [LARGE SCALE GENOMIC DNA]</scope>
    <source>
        <strain evidence="3">RWD-64-598 SS2</strain>
    </source>
</reference>
<dbReference type="RefSeq" id="XP_007763003.1">
    <property type="nucleotide sequence ID" value="XM_007764813.1"/>
</dbReference>
<accession>A0A5M3N5C6</accession>
<organism evidence="2 3">
    <name type="scientific">Coniophora puteana (strain RWD-64-598)</name>
    <name type="common">Brown rot fungus</name>
    <dbReference type="NCBI Taxonomy" id="741705"/>
    <lineage>
        <taxon>Eukaryota</taxon>
        <taxon>Fungi</taxon>
        <taxon>Dikarya</taxon>
        <taxon>Basidiomycota</taxon>
        <taxon>Agaricomycotina</taxon>
        <taxon>Agaricomycetes</taxon>
        <taxon>Agaricomycetidae</taxon>
        <taxon>Boletales</taxon>
        <taxon>Coniophorineae</taxon>
        <taxon>Coniophoraceae</taxon>
        <taxon>Coniophora</taxon>
    </lineage>
</organism>
<comment type="caution">
    <text evidence="2">The sequence shown here is derived from an EMBL/GenBank/DDBJ whole genome shotgun (WGS) entry which is preliminary data.</text>
</comment>
<feature type="transmembrane region" description="Helical" evidence="1">
    <location>
        <begin position="180"/>
        <end position="202"/>
    </location>
</feature>
<dbReference type="OrthoDB" id="3267806at2759"/>
<dbReference type="GeneID" id="19201574"/>
<gene>
    <name evidence="2" type="ORF">CONPUDRAFT_140790</name>
</gene>
<proteinExistence type="predicted"/>
<evidence type="ECO:0000256" key="1">
    <source>
        <dbReference type="SAM" id="Phobius"/>
    </source>
</evidence>
<feature type="transmembrane region" description="Helical" evidence="1">
    <location>
        <begin position="104"/>
        <end position="125"/>
    </location>
</feature>
<dbReference type="KEGG" id="cput:CONPUDRAFT_140790"/>
<feature type="transmembrane region" description="Helical" evidence="1">
    <location>
        <begin position="251"/>
        <end position="272"/>
    </location>
</feature>
<feature type="transmembrane region" description="Helical" evidence="1">
    <location>
        <begin position="223"/>
        <end position="245"/>
    </location>
</feature>
<protein>
    <submittedName>
        <fullName evidence="2">Uncharacterized protein</fullName>
    </submittedName>
</protein>
<name>A0A5M3N5C6_CONPW</name>
<dbReference type="AlphaFoldDB" id="A0A5M3N5C6"/>
<dbReference type="EMBL" id="JH711573">
    <property type="protein sequence ID" value="EIW86055.1"/>
    <property type="molecule type" value="Genomic_DNA"/>
</dbReference>
<keyword evidence="3" id="KW-1185">Reference proteome</keyword>
<sequence length="312" mass="34789">MSLASRAYDPTLLLSAEDSASLQITGELLIGGIFYGFMTAVAGICAHSIIQTRQRRTRRRLWLFLMYIAALWTLGTAEMGSITSVMIGTYVLHSQRPQVSPIRMVVNGAAWLAMLLGDGLMIWRFKVIWGSSQFFRYLVLPPVLLYLANVVIGVFTAIIFNMTGQDVWTDAEVSEEQFFTAYWMVSLSLNVYITTLIAGRLYAYRRRFEANIGSVHAMHYTSIGTMLVESCAALVMFTIVLAATYLTNNPAEYMICVVLVQVQIIVPLMVMIRISHGIAWDMTTVSLVENAIDRALGGVTQHELKILDDSMG</sequence>
<keyword evidence="1" id="KW-1133">Transmembrane helix</keyword>
<dbReference type="Proteomes" id="UP000053558">
    <property type="component" value="Unassembled WGS sequence"/>
</dbReference>
<evidence type="ECO:0000313" key="3">
    <source>
        <dbReference type="Proteomes" id="UP000053558"/>
    </source>
</evidence>
<keyword evidence="1" id="KW-0812">Transmembrane</keyword>
<keyword evidence="1" id="KW-0472">Membrane</keyword>
<evidence type="ECO:0000313" key="2">
    <source>
        <dbReference type="EMBL" id="EIW86055.1"/>
    </source>
</evidence>
<feature type="transmembrane region" description="Helical" evidence="1">
    <location>
        <begin position="137"/>
        <end position="160"/>
    </location>
</feature>
<feature type="transmembrane region" description="Helical" evidence="1">
    <location>
        <begin position="62"/>
        <end position="92"/>
    </location>
</feature>
<feature type="transmembrane region" description="Helical" evidence="1">
    <location>
        <begin position="28"/>
        <end position="50"/>
    </location>
</feature>